<dbReference type="InterPro" id="IPR003609">
    <property type="entry name" value="Pan_app"/>
</dbReference>
<evidence type="ECO:0000256" key="2">
    <source>
        <dbReference type="ARBA" id="ARBA00022679"/>
    </source>
</evidence>
<dbReference type="PROSITE" id="PS50026">
    <property type="entry name" value="EGF_3"/>
    <property type="match status" value="1"/>
</dbReference>
<dbReference type="Gene3D" id="2.90.10.10">
    <property type="entry name" value="Bulb-type lectin domain"/>
    <property type="match status" value="1"/>
</dbReference>
<keyword evidence="2 11" id="KW-0808">Transferase</keyword>
<dbReference type="SMART" id="SM00108">
    <property type="entry name" value="B_lectin"/>
    <property type="match status" value="1"/>
</dbReference>
<dbReference type="GO" id="GO:0106310">
    <property type="term" value="F:protein serine kinase activity"/>
    <property type="evidence" value="ECO:0007669"/>
    <property type="project" value="RHEA"/>
</dbReference>
<dbReference type="EC" id="2.7.11.1" evidence="11"/>
<feature type="domain" description="Bulb-type lectin" evidence="15">
    <location>
        <begin position="48"/>
        <end position="172"/>
    </location>
</feature>
<dbReference type="PIRSF" id="PIRSF000641">
    <property type="entry name" value="SRK"/>
    <property type="match status" value="1"/>
</dbReference>
<dbReference type="PROSITE" id="PS00010">
    <property type="entry name" value="ASX_HYDROXYL"/>
    <property type="match status" value="1"/>
</dbReference>
<dbReference type="EMBL" id="RDQH01000335">
    <property type="protein sequence ID" value="RXH89904.1"/>
    <property type="molecule type" value="Genomic_DNA"/>
</dbReference>
<dbReference type="SUPFAM" id="SSF51110">
    <property type="entry name" value="alpha-D-mannose-specific plant lectins"/>
    <property type="match status" value="1"/>
</dbReference>
<dbReference type="AlphaFoldDB" id="A0A498J6N3"/>
<dbReference type="CDD" id="cd00028">
    <property type="entry name" value="B_lectin"/>
    <property type="match status" value="1"/>
</dbReference>
<evidence type="ECO:0000256" key="1">
    <source>
        <dbReference type="ARBA" id="ARBA00022527"/>
    </source>
</evidence>
<dbReference type="InterPro" id="IPR001480">
    <property type="entry name" value="Bulb-type_lectin_dom"/>
</dbReference>
<proteinExistence type="inferred from homology"/>
<dbReference type="Pfam" id="PF08276">
    <property type="entry name" value="PAN_2"/>
    <property type="match status" value="1"/>
</dbReference>
<sequence length="890" mass="100413">MFLLGRLTRSNYVVAWFANRMLFSIFVSYAVAVLLCSSHPFCCARDTITHDTPITDGVESETLVSSGGRFELGFFSPSPRGTQRYVGIWYHQLSPRKVVWVANRETPVLNSTRTGFLALQDGNLHVLDAAGKRYWSAEAETSKSLTQTVTLMDSGNLVLSSGDDQLAVNILWQSFQSPTDTFIPGMLMDKILELSSWRGEDDPASGQFIFKQDPVGENQYVITKSKSKLESILYWKGGERASDTFYSFDQMLPAVTYLLSNFSKKYVVRNSTKKYVVRNSTKKYVVRNSTNIFNSPSQNSSYKNIAIPPQSEYKYTRLVITITGEIQFWTWINSTKQWNLYWSAPRDKCSVFNACGNYGSCNDNNMPFLCKCLPGFKPQYLPQWNSGDFSGGCIRDSALCGNNKNDTFLSLKKMKVGNPDSQIKVEKEEECRNGCLNSCQCKAYSYAISREYSNRRDASLCRIWNVGDLNNLEEEYTDAGQDLSVRVALSDLESTVRDCKPCGTTIIPYPLSTSLGCGDHMYFRFKCNKFTGQVNFVGPILGLNETSFRVISINSSTTSFFIQGFQTKNVDKCDRMNRGVNWQINTSLPFKVISSCNADLGNFSSEVLSCGSPIVVEIGWELPVEPTCIKSSDCRDWPHSMCNPASDGKKRCLCETNFRWDGLKLRCTQEGNPLGQPKEEHTRRKLPLSLIIVAVLLSVIFLACIVISIYIWRRNMNNKRELLIVDENKCLQFPVLDQIRRGQFDSERRVKELIDTSEFKEEEGIDVPFFDMQTILDATDNFSNANKLGQGGYGPVYKIQTIGLPCQTLSPCLTMKLQPLHLLNNQGFSQGEANTAQLLLLGFDSVDFNYISDLWLMIGLIYGDLDREVIFARALSHSNSYSCNVTKSQK</sequence>
<feature type="transmembrane region" description="Helical" evidence="13">
    <location>
        <begin position="686"/>
        <end position="712"/>
    </location>
</feature>
<dbReference type="InterPro" id="IPR036426">
    <property type="entry name" value="Bulb-type_lectin_dom_sf"/>
</dbReference>
<comment type="caution">
    <text evidence="17">The sequence shown here is derived from an EMBL/GenBank/DDBJ whole genome shotgun (WGS) entry which is preliminary data.</text>
</comment>
<evidence type="ECO:0000256" key="4">
    <source>
        <dbReference type="ARBA" id="ARBA00022741"/>
    </source>
</evidence>
<keyword evidence="13" id="KW-1133">Transmembrane helix</keyword>
<dbReference type="InterPro" id="IPR000858">
    <property type="entry name" value="S_locus_glycoprot_dom"/>
</dbReference>
<evidence type="ECO:0000256" key="10">
    <source>
        <dbReference type="ARBA" id="ARBA00048679"/>
    </source>
</evidence>
<dbReference type="GO" id="GO:0004674">
    <property type="term" value="F:protein serine/threonine kinase activity"/>
    <property type="evidence" value="ECO:0007669"/>
    <property type="project" value="UniProtKB-KW"/>
</dbReference>
<keyword evidence="18" id="KW-1185">Reference proteome</keyword>
<comment type="similarity">
    <text evidence="11">Belongs to the protein kinase superfamily. Ser/Thr protein kinase family.</text>
</comment>
<keyword evidence="5 11" id="KW-0418">Kinase</keyword>
<evidence type="ECO:0000256" key="7">
    <source>
        <dbReference type="ARBA" id="ARBA00023157"/>
    </source>
</evidence>
<evidence type="ECO:0000313" key="17">
    <source>
        <dbReference type="EMBL" id="RXH89904.1"/>
    </source>
</evidence>
<dbReference type="Proteomes" id="UP000290289">
    <property type="component" value="Chromosome 9"/>
</dbReference>
<evidence type="ECO:0000259" key="16">
    <source>
        <dbReference type="PROSITE" id="PS50948"/>
    </source>
</evidence>
<dbReference type="FunFam" id="2.90.10.10:FF:000005">
    <property type="entry name" value="G-type lectin S-receptor-like serine/threonine-protein kinase"/>
    <property type="match status" value="1"/>
</dbReference>
<evidence type="ECO:0000259" key="14">
    <source>
        <dbReference type="PROSITE" id="PS50026"/>
    </source>
</evidence>
<organism evidence="17 18">
    <name type="scientific">Malus domestica</name>
    <name type="common">Apple</name>
    <name type="synonym">Pyrus malus</name>
    <dbReference type="NCBI Taxonomy" id="3750"/>
    <lineage>
        <taxon>Eukaryota</taxon>
        <taxon>Viridiplantae</taxon>
        <taxon>Streptophyta</taxon>
        <taxon>Embryophyta</taxon>
        <taxon>Tracheophyta</taxon>
        <taxon>Spermatophyta</taxon>
        <taxon>Magnoliopsida</taxon>
        <taxon>eudicotyledons</taxon>
        <taxon>Gunneridae</taxon>
        <taxon>Pentapetalae</taxon>
        <taxon>rosids</taxon>
        <taxon>fabids</taxon>
        <taxon>Rosales</taxon>
        <taxon>Rosaceae</taxon>
        <taxon>Amygdaloideae</taxon>
        <taxon>Maleae</taxon>
        <taxon>Malus</taxon>
    </lineage>
</organism>
<keyword evidence="13" id="KW-0472">Membrane</keyword>
<evidence type="ECO:0000256" key="8">
    <source>
        <dbReference type="ARBA" id="ARBA00023180"/>
    </source>
</evidence>
<keyword evidence="13" id="KW-0812">Transmembrane</keyword>
<feature type="domain" description="EGF-like" evidence="14">
    <location>
        <begin position="345"/>
        <end position="379"/>
    </location>
</feature>
<gene>
    <name evidence="17" type="ORF">DVH24_032261</name>
</gene>
<comment type="catalytic activity">
    <reaction evidence="9 11">
        <text>L-threonyl-[protein] + ATP = O-phospho-L-threonyl-[protein] + ADP + H(+)</text>
        <dbReference type="Rhea" id="RHEA:46608"/>
        <dbReference type="Rhea" id="RHEA-COMP:11060"/>
        <dbReference type="Rhea" id="RHEA-COMP:11605"/>
        <dbReference type="ChEBI" id="CHEBI:15378"/>
        <dbReference type="ChEBI" id="CHEBI:30013"/>
        <dbReference type="ChEBI" id="CHEBI:30616"/>
        <dbReference type="ChEBI" id="CHEBI:61977"/>
        <dbReference type="ChEBI" id="CHEBI:456216"/>
        <dbReference type="EC" id="2.7.11.1"/>
    </reaction>
</comment>
<dbReference type="CDD" id="cd00053">
    <property type="entry name" value="EGF"/>
    <property type="match status" value="1"/>
</dbReference>
<evidence type="ECO:0000256" key="12">
    <source>
        <dbReference type="PROSITE-ProRule" id="PRU00076"/>
    </source>
</evidence>
<dbReference type="SMART" id="SM00473">
    <property type="entry name" value="PAN_AP"/>
    <property type="match status" value="1"/>
</dbReference>
<comment type="catalytic activity">
    <reaction evidence="10 11">
        <text>L-seryl-[protein] + ATP = O-phospho-L-seryl-[protein] + ADP + H(+)</text>
        <dbReference type="Rhea" id="RHEA:17989"/>
        <dbReference type="Rhea" id="RHEA-COMP:9863"/>
        <dbReference type="Rhea" id="RHEA-COMP:11604"/>
        <dbReference type="ChEBI" id="CHEBI:15378"/>
        <dbReference type="ChEBI" id="CHEBI:29999"/>
        <dbReference type="ChEBI" id="CHEBI:30616"/>
        <dbReference type="ChEBI" id="CHEBI:83421"/>
        <dbReference type="ChEBI" id="CHEBI:456216"/>
        <dbReference type="EC" id="2.7.11.1"/>
    </reaction>
</comment>
<dbReference type="PROSITE" id="PS50948">
    <property type="entry name" value="PAN"/>
    <property type="match status" value="1"/>
</dbReference>
<evidence type="ECO:0000256" key="11">
    <source>
        <dbReference type="PIRNR" id="PIRNR000641"/>
    </source>
</evidence>
<feature type="domain" description="Apple" evidence="16">
    <location>
        <begin position="400"/>
        <end position="488"/>
    </location>
</feature>
<accession>A0A498J6N3</accession>
<dbReference type="Gene3D" id="3.30.200.20">
    <property type="entry name" value="Phosphorylase Kinase, domain 1"/>
    <property type="match status" value="1"/>
</dbReference>
<dbReference type="CDD" id="cd01098">
    <property type="entry name" value="PAN_AP_plant"/>
    <property type="match status" value="1"/>
</dbReference>
<dbReference type="PANTHER" id="PTHR32444">
    <property type="entry name" value="BULB-TYPE LECTIN DOMAIN-CONTAINING PROTEIN"/>
    <property type="match status" value="1"/>
</dbReference>
<evidence type="ECO:0000256" key="6">
    <source>
        <dbReference type="ARBA" id="ARBA00022840"/>
    </source>
</evidence>
<evidence type="ECO:0000256" key="13">
    <source>
        <dbReference type="SAM" id="Phobius"/>
    </source>
</evidence>
<keyword evidence="6 11" id="KW-0067">ATP-binding</keyword>
<dbReference type="InterPro" id="IPR000742">
    <property type="entry name" value="EGF"/>
</dbReference>
<keyword evidence="1 11" id="KW-0723">Serine/threonine-protein kinase</keyword>
<evidence type="ECO:0000256" key="9">
    <source>
        <dbReference type="ARBA" id="ARBA00047899"/>
    </source>
</evidence>
<keyword evidence="7" id="KW-1015">Disulfide bond</keyword>
<dbReference type="GO" id="GO:0005524">
    <property type="term" value="F:ATP binding"/>
    <property type="evidence" value="ECO:0007669"/>
    <property type="project" value="UniProtKB-KW"/>
</dbReference>
<keyword evidence="4 11" id="KW-0547">Nucleotide-binding</keyword>
<evidence type="ECO:0000313" key="18">
    <source>
        <dbReference type="Proteomes" id="UP000290289"/>
    </source>
</evidence>
<dbReference type="GO" id="GO:0048544">
    <property type="term" value="P:recognition of pollen"/>
    <property type="evidence" value="ECO:0007669"/>
    <property type="project" value="InterPro"/>
</dbReference>
<keyword evidence="3" id="KW-0732">Signal</keyword>
<evidence type="ECO:0000256" key="5">
    <source>
        <dbReference type="ARBA" id="ARBA00022777"/>
    </source>
</evidence>
<feature type="transmembrane region" description="Helical" evidence="13">
    <location>
        <begin position="12"/>
        <end position="35"/>
    </location>
</feature>
<evidence type="ECO:0000256" key="3">
    <source>
        <dbReference type="ARBA" id="ARBA00022729"/>
    </source>
</evidence>
<evidence type="ECO:0000259" key="15">
    <source>
        <dbReference type="PROSITE" id="PS50927"/>
    </source>
</evidence>
<dbReference type="InterPro" id="IPR024171">
    <property type="entry name" value="SRK-like_kinase"/>
</dbReference>
<dbReference type="PROSITE" id="PS50927">
    <property type="entry name" value="BULB_LECTIN"/>
    <property type="match status" value="1"/>
</dbReference>
<keyword evidence="8" id="KW-0325">Glycoprotein</keyword>
<dbReference type="Pfam" id="PF01453">
    <property type="entry name" value="B_lectin"/>
    <property type="match status" value="1"/>
</dbReference>
<comment type="caution">
    <text evidence="12">Lacks conserved residue(s) required for the propagation of feature annotation.</text>
</comment>
<dbReference type="Pfam" id="PF00954">
    <property type="entry name" value="S_locus_glycop"/>
    <property type="match status" value="1"/>
</dbReference>
<dbReference type="InterPro" id="IPR000152">
    <property type="entry name" value="EGF-type_Asp/Asn_hydroxyl_site"/>
</dbReference>
<reference evidence="17 18" key="1">
    <citation type="submission" date="2018-10" db="EMBL/GenBank/DDBJ databases">
        <title>A high-quality apple genome assembly.</title>
        <authorList>
            <person name="Hu J."/>
        </authorList>
    </citation>
    <scope>NUCLEOTIDE SEQUENCE [LARGE SCALE GENOMIC DNA]</scope>
    <source>
        <strain evidence="18">cv. HFTH1</strain>
        <tissue evidence="17">Young leaf</tissue>
    </source>
</reference>
<dbReference type="PANTHER" id="PTHR32444:SF235">
    <property type="entry name" value="OS01G0783900 PROTEIN"/>
    <property type="match status" value="1"/>
</dbReference>
<protein>
    <recommendedName>
        <fullName evidence="11">Receptor-like serine/threonine-protein kinase</fullName>
        <ecNumber evidence="11">2.7.11.1</ecNumber>
    </recommendedName>
</protein>
<name>A0A498J6N3_MALDO</name>
<keyword evidence="12" id="KW-0245">EGF-like domain</keyword>